<gene>
    <name evidence="13" type="ORF">IAA17_10600</name>
</gene>
<feature type="modified residue" description="4-aspartylphosphate" evidence="10">
    <location>
        <position position="55"/>
    </location>
</feature>
<dbReference type="AlphaFoldDB" id="A0A9D2GIB2"/>
<reference evidence="13" key="2">
    <citation type="submission" date="2021-04" db="EMBL/GenBank/DDBJ databases">
        <authorList>
            <person name="Gilroy R."/>
        </authorList>
    </citation>
    <scope>NUCLEOTIDE SEQUENCE</scope>
    <source>
        <strain evidence="13">ChiBcec1-1093</strain>
    </source>
</reference>
<keyword evidence="5" id="KW-0902">Two-component regulatory system</keyword>
<dbReference type="PROSITE" id="PS01124">
    <property type="entry name" value="HTH_ARAC_FAMILY_2"/>
    <property type="match status" value="1"/>
</dbReference>
<dbReference type="InterPro" id="IPR051552">
    <property type="entry name" value="HptR"/>
</dbReference>
<dbReference type="Pfam" id="PF12833">
    <property type="entry name" value="HTH_18"/>
    <property type="match status" value="1"/>
</dbReference>
<dbReference type="InterPro" id="IPR009057">
    <property type="entry name" value="Homeodomain-like_sf"/>
</dbReference>
<comment type="function">
    <text evidence="9">May play the central regulatory role in sporulation. It may be an element of the effector pathway responsible for the activation of sporulation genes in response to nutritional stress. Spo0A may act in concert with spo0H (a sigma factor) to control the expression of some genes that are critical to the sporulation process.</text>
</comment>
<evidence type="ECO:0000256" key="6">
    <source>
        <dbReference type="ARBA" id="ARBA00023015"/>
    </source>
</evidence>
<organism evidence="13 14">
    <name type="scientific">Candidatus Lachnoclostridium stercorigallinarum</name>
    <dbReference type="NCBI Taxonomy" id="2838634"/>
    <lineage>
        <taxon>Bacteria</taxon>
        <taxon>Bacillati</taxon>
        <taxon>Bacillota</taxon>
        <taxon>Clostridia</taxon>
        <taxon>Lachnospirales</taxon>
        <taxon>Lachnospiraceae</taxon>
    </lineage>
</organism>
<evidence type="ECO:0000313" key="13">
    <source>
        <dbReference type="EMBL" id="HIZ80224.1"/>
    </source>
</evidence>
<dbReference type="PROSITE" id="PS50110">
    <property type="entry name" value="RESPONSE_REGULATORY"/>
    <property type="match status" value="1"/>
</dbReference>
<keyword evidence="4 10" id="KW-0597">Phosphoprotein</keyword>
<evidence type="ECO:0000259" key="11">
    <source>
        <dbReference type="PROSITE" id="PS01124"/>
    </source>
</evidence>
<dbReference type="EMBL" id="DXBC01000168">
    <property type="protein sequence ID" value="HIZ80224.1"/>
    <property type="molecule type" value="Genomic_DNA"/>
</dbReference>
<dbReference type="SUPFAM" id="SSF46689">
    <property type="entry name" value="Homeodomain-like"/>
    <property type="match status" value="2"/>
</dbReference>
<dbReference type="PANTHER" id="PTHR42713">
    <property type="entry name" value="HISTIDINE KINASE-RELATED"/>
    <property type="match status" value="1"/>
</dbReference>
<reference evidence="13" key="1">
    <citation type="journal article" date="2021" name="PeerJ">
        <title>Extensive microbial diversity within the chicken gut microbiome revealed by metagenomics and culture.</title>
        <authorList>
            <person name="Gilroy R."/>
            <person name="Ravi A."/>
            <person name="Getino M."/>
            <person name="Pursley I."/>
            <person name="Horton D.L."/>
            <person name="Alikhan N.F."/>
            <person name="Baker D."/>
            <person name="Gharbi K."/>
            <person name="Hall N."/>
            <person name="Watson M."/>
            <person name="Adriaenssens E.M."/>
            <person name="Foster-Nyarko E."/>
            <person name="Jarju S."/>
            <person name="Secka A."/>
            <person name="Antonio M."/>
            <person name="Oren A."/>
            <person name="Chaudhuri R.R."/>
            <person name="La Ragione R."/>
            <person name="Hildebrand F."/>
            <person name="Pallen M.J."/>
        </authorList>
    </citation>
    <scope>NUCLEOTIDE SEQUENCE</scope>
    <source>
        <strain evidence="13">ChiBcec1-1093</strain>
    </source>
</reference>
<dbReference type="InterPro" id="IPR011006">
    <property type="entry name" value="CheY-like_superfamily"/>
</dbReference>
<keyword evidence="6" id="KW-0805">Transcription regulation</keyword>
<dbReference type="InterPro" id="IPR020449">
    <property type="entry name" value="Tscrpt_reg_AraC-type_HTH"/>
</dbReference>
<dbReference type="Proteomes" id="UP000824101">
    <property type="component" value="Unassembled WGS sequence"/>
</dbReference>
<keyword evidence="3" id="KW-0963">Cytoplasm</keyword>
<dbReference type="GO" id="GO:0003700">
    <property type="term" value="F:DNA-binding transcription factor activity"/>
    <property type="evidence" value="ECO:0007669"/>
    <property type="project" value="InterPro"/>
</dbReference>
<dbReference type="PANTHER" id="PTHR42713:SF3">
    <property type="entry name" value="TRANSCRIPTIONAL REGULATORY PROTEIN HPTR"/>
    <property type="match status" value="1"/>
</dbReference>
<dbReference type="SMART" id="SM00448">
    <property type="entry name" value="REC"/>
    <property type="match status" value="1"/>
</dbReference>
<sequence>MYKVMIVEDDPTVCRGLCGTIRWGELRCQVAGEARNGEEGLELAEKISPDIIITDVKMPKMDGVEMIRELRRAGCQAKIIILTAYGDFGYAQNAIRLGVSDYLLKPLKDGAIEEAVLAITRKDRPAPERDAVQSIPVLTDFDPQKHFKAKYVEEALEFIRRRYREDINIGMVAAYLELSEGYLSRILKRETGYSFTEYLTNYRISRAMEYLRDCRLKVYEAAELTGYQDTAYFSSQFKKIVGMSPSEYQNRCR</sequence>
<dbReference type="GO" id="GO:0005737">
    <property type="term" value="C:cytoplasm"/>
    <property type="evidence" value="ECO:0007669"/>
    <property type="project" value="UniProtKB-SubCell"/>
</dbReference>
<dbReference type="InterPro" id="IPR018060">
    <property type="entry name" value="HTH_AraC"/>
</dbReference>
<dbReference type="Gene3D" id="3.40.50.2300">
    <property type="match status" value="1"/>
</dbReference>
<evidence type="ECO:0000256" key="1">
    <source>
        <dbReference type="ARBA" id="ARBA00004496"/>
    </source>
</evidence>
<dbReference type="PRINTS" id="PR00032">
    <property type="entry name" value="HTHARAC"/>
</dbReference>
<dbReference type="InterPro" id="IPR001789">
    <property type="entry name" value="Sig_transdc_resp-reg_receiver"/>
</dbReference>
<dbReference type="InterPro" id="IPR018062">
    <property type="entry name" value="HTH_AraC-typ_CS"/>
</dbReference>
<keyword evidence="8" id="KW-0804">Transcription</keyword>
<proteinExistence type="predicted"/>
<accession>A0A9D2GIB2</accession>
<dbReference type="CDD" id="cd17536">
    <property type="entry name" value="REC_YesN-like"/>
    <property type="match status" value="1"/>
</dbReference>
<comment type="caution">
    <text evidence="13">The sequence shown here is derived from an EMBL/GenBank/DDBJ whole genome shotgun (WGS) entry which is preliminary data.</text>
</comment>
<dbReference type="SMART" id="SM00342">
    <property type="entry name" value="HTH_ARAC"/>
    <property type="match status" value="1"/>
</dbReference>
<protein>
    <recommendedName>
        <fullName evidence="2">Stage 0 sporulation protein A homolog</fullName>
    </recommendedName>
</protein>
<dbReference type="Pfam" id="PF00072">
    <property type="entry name" value="Response_reg"/>
    <property type="match status" value="1"/>
</dbReference>
<evidence type="ECO:0000256" key="4">
    <source>
        <dbReference type="ARBA" id="ARBA00022553"/>
    </source>
</evidence>
<dbReference type="Gene3D" id="1.10.10.60">
    <property type="entry name" value="Homeodomain-like"/>
    <property type="match status" value="2"/>
</dbReference>
<dbReference type="GO" id="GO:0043565">
    <property type="term" value="F:sequence-specific DNA binding"/>
    <property type="evidence" value="ECO:0007669"/>
    <property type="project" value="InterPro"/>
</dbReference>
<evidence type="ECO:0000259" key="12">
    <source>
        <dbReference type="PROSITE" id="PS50110"/>
    </source>
</evidence>
<evidence type="ECO:0000256" key="2">
    <source>
        <dbReference type="ARBA" id="ARBA00018672"/>
    </source>
</evidence>
<dbReference type="PROSITE" id="PS00041">
    <property type="entry name" value="HTH_ARAC_FAMILY_1"/>
    <property type="match status" value="1"/>
</dbReference>
<evidence type="ECO:0000256" key="7">
    <source>
        <dbReference type="ARBA" id="ARBA00023125"/>
    </source>
</evidence>
<feature type="domain" description="Response regulatory" evidence="12">
    <location>
        <begin position="3"/>
        <end position="120"/>
    </location>
</feature>
<evidence type="ECO:0000256" key="3">
    <source>
        <dbReference type="ARBA" id="ARBA00022490"/>
    </source>
</evidence>
<evidence type="ECO:0000256" key="5">
    <source>
        <dbReference type="ARBA" id="ARBA00023012"/>
    </source>
</evidence>
<dbReference type="GO" id="GO:0000160">
    <property type="term" value="P:phosphorelay signal transduction system"/>
    <property type="evidence" value="ECO:0007669"/>
    <property type="project" value="UniProtKB-KW"/>
</dbReference>
<dbReference type="SUPFAM" id="SSF52172">
    <property type="entry name" value="CheY-like"/>
    <property type="match status" value="1"/>
</dbReference>
<evidence type="ECO:0000256" key="8">
    <source>
        <dbReference type="ARBA" id="ARBA00023163"/>
    </source>
</evidence>
<evidence type="ECO:0000256" key="9">
    <source>
        <dbReference type="ARBA" id="ARBA00024867"/>
    </source>
</evidence>
<keyword evidence="7" id="KW-0238">DNA-binding</keyword>
<name>A0A9D2GIB2_9FIRM</name>
<evidence type="ECO:0000256" key="10">
    <source>
        <dbReference type="PROSITE-ProRule" id="PRU00169"/>
    </source>
</evidence>
<evidence type="ECO:0000313" key="14">
    <source>
        <dbReference type="Proteomes" id="UP000824101"/>
    </source>
</evidence>
<feature type="domain" description="HTH araC/xylS-type" evidence="11">
    <location>
        <begin position="153"/>
        <end position="251"/>
    </location>
</feature>
<comment type="subcellular location">
    <subcellularLocation>
        <location evidence="1">Cytoplasm</location>
    </subcellularLocation>
</comment>